<organism evidence="4 5">
    <name type="scientific">Marmoricola endophyticus</name>
    <dbReference type="NCBI Taxonomy" id="2040280"/>
    <lineage>
        <taxon>Bacteria</taxon>
        <taxon>Bacillati</taxon>
        <taxon>Actinomycetota</taxon>
        <taxon>Actinomycetes</taxon>
        <taxon>Propionibacteriales</taxon>
        <taxon>Nocardioidaceae</taxon>
        <taxon>Marmoricola</taxon>
    </lineage>
</organism>
<reference evidence="4" key="1">
    <citation type="journal article" date="2014" name="Int. J. Syst. Evol. Microbiol.">
        <title>Complete genome sequence of Corynebacterium casei LMG S-19264T (=DSM 44701T), isolated from a smear-ripened cheese.</title>
        <authorList>
            <consortium name="US DOE Joint Genome Institute (JGI-PGF)"/>
            <person name="Walter F."/>
            <person name="Albersmeier A."/>
            <person name="Kalinowski J."/>
            <person name="Ruckert C."/>
        </authorList>
    </citation>
    <scope>NUCLEOTIDE SEQUENCE</scope>
    <source>
        <strain evidence="4">CGMCC 1.16067</strain>
    </source>
</reference>
<reference evidence="4" key="2">
    <citation type="submission" date="2020-09" db="EMBL/GenBank/DDBJ databases">
        <authorList>
            <person name="Sun Q."/>
            <person name="Zhou Y."/>
        </authorList>
    </citation>
    <scope>NUCLEOTIDE SEQUENCE</scope>
    <source>
        <strain evidence="4">CGMCC 1.16067</strain>
    </source>
</reference>
<keyword evidence="5" id="KW-1185">Reference proteome</keyword>
<proteinExistence type="predicted"/>
<protein>
    <recommendedName>
        <fullName evidence="6">GerMN domain-containing protein</fullName>
    </recommendedName>
</protein>
<feature type="compositionally biased region" description="Low complexity" evidence="1">
    <location>
        <begin position="41"/>
        <end position="53"/>
    </location>
</feature>
<evidence type="ECO:0008006" key="6">
    <source>
        <dbReference type="Google" id="ProtNLM"/>
    </source>
</evidence>
<feature type="domain" description="GerMN" evidence="2">
    <location>
        <begin position="62"/>
        <end position="183"/>
    </location>
</feature>
<feature type="compositionally biased region" description="Gly residues" evidence="1">
    <location>
        <begin position="282"/>
        <end position="291"/>
    </location>
</feature>
<dbReference type="InterPro" id="IPR018911">
    <property type="entry name" value="Gmad2_Ig-like_dom"/>
</dbReference>
<dbReference type="Pfam" id="PF10646">
    <property type="entry name" value="Germane"/>
    <property type="match status" value="1"/>
</dbReference>
<dbReference type="EMBL" id="BMKQ01000001">
    <property type="protein sequence ID" value="GGF31732.1"/>
    <property type="molecule type" value="Genomic_DNA"/>
</dbReference>
<evidence type="ECO:0000259" key="3">
    <source>
        <dbReference type="Pfam" id="PF10648"/>
    </source>
</evidence>
<feature type="region of interest" description="Disordered" evidence="1">
    <location>
        <begin position="275"/>
        <end position="301"/>
    </location>
</feature>
<feature type="domain" description="Bacterial spore germination immunoglobulin-like" evidence="3">
    <location>
        <begin position="207"/>
        <end position="285"/>
    </location>
</feature>
<gene>
    <name evidence="4" type="ORF">GCM10011519_01350</name>
</gene>
<dbReference type="Proteomes" id="UP000649179">
    <property type="component" value="Unassembled WGS sequence"/>
</dbReference>
<evidence type="ECO:0000313" key="5">
    <source>
        <dbReference type="Proteomes" id="UP000649179"/>
    </source>
</evidence>
<feature type="region of interest" description="Disordered" evidence="1">
    <location>
        <begin position="32"/>
        <end position="55"/>
    </location>
</feature>
<evidence type="ECO:0000256" key="1">
    <source>
        <dbReference type="SAM" id="MobiDB-lite"/>
    </source>
</evidence>
<name>A0A917BAS6_9ACTN</name>
<dbReference type="InterPro" id="IPR019606">
    <property type="entry name" value="GerMN"/>
</dbReference>
<comment type="caution">
    <text evidence="4">The sequence shown here is derived from an EMBL/GenBank/DDBJ whole genome shotgun (WGS) entry which is preliminary data.</text>
</comment>
<evidence type="ECO:0000313" key="4">
    <source>
        <dbReference type="EMBL" id="GGF31732.1"/>
    </source>
</evidence>
<feature type="compositionally biased region" description="Polar residues" evidence="1">
    <location>
        <begin position="292"/>
        <end position="301"/>
    </location>
</feature>
<dbReference type="RefSeq" id="WP_188777293.1">
    <property type="nucleotide sequence ID" value="NZ_BMKQ01000001.1"/>
</dbReference>
<dbReference type="AlphaFoldDB" id="A0A917BAS6"/>
<dbReference type="Pfam" id="PF10648">
    <property type="entry name" value="Gmad2"/>
    <property type="match status" value="1"/>
</dbReference>
<accession>A0A917BAS6</accession>
<sequence length="301" mass="30320">MRRVGHNRTAVVVISLIVLVVALVVGVRLATSGSEEPAADTTPSTSPTPTPSSAQTTDVVVPVYFLGASAAGQRLFRTSQRYEAPADTATSVEGRLQAAVAGAVAGDSTDSSRTSAFPDETQAKVTRENGDVTVDLTGTDLEASGDSGTPEAGALALQSVVWTVDAVLGEDTPVTFTVGGAAVDSVLGADTSTAVTKGDELSTLGLVQVDSPGPDAVSSPFTVSGRAAANEAALTWRLESQDGSVVQQGTATTQECCTFSPYTFEVTAPPGRYTLSVSDGDASGGGEGGGPTTDSRTVTVS</sequence>
<evidence type="ECO:0000259" key="2">
    <source>
        <dbReference type="Pfam" id="PF10646"/>
    </source>
</evidence>